<organism evidence="1 2">
    <name type="scientific">Panagrolaimus sp. PS1159</name>
    <dbReference type="NCBI Taxonomy" id="55785"/>
    <lineage>
        <taxon>Eukaryota</taxon>
        <taxon>Metazoa</taxon>
        <taxon>Ecdysozoa</taxon>
        <taxon>Nematoda</taxon>
        <taxon>Chromadorea</taxon>
        <taxon>Rhabditida</taxon>
        <taxon>Tylenchina</taxon>
        <taxon>Panagrolaimomorpha</taxon>
        <taxon>Panagrolaimoidea</taxon>
        <taxon>Panagrolaimidae</taxon>
        <taxon>Panagrolaimus</taxon>
    </lineage>
</organism>
<dbReference type="WBParaSite" id="PS1159_v2.g4822.t1">
    <property type="protein sequence ID" value="PS1159_v2.g4822.t1"/>
    <property type="gene ID" value="PS1159_v2.g4822"/>
</dbReference>
<accession>A0AC35GGE6</accession>
<name>A0AC35GGE6_9BILA</name>
<evidence type="ECO:0000313" key="2">
    <source>
        <dbReference type="WBParaSite" id="PS1159_v2.g4822.t1"/>
    </source>
</evidence>
<proteinExistence type="predicted"/>
<reference evidence="2" key="1">
    <citation type="submission" date="2022-11" db="UniProtKB">
        <authorList>
            <consortium name="WormBaseParasite"/>
        </authorList>
    </citation>
    <scope>IDENTIFICATION</scope>
</reference>
<dbReference type="Proteomes" id="UP000887580">
    <property type="component" value="Unplaced"/>
</dbReference>
<evidence type="ECO:0000313" key="1">
    <source>
        <dbReference type="Proteomes" id="UP000887580"/>
    </source>
</evidence>
<sequence>EKERIETDELELKSSAIQDLQQHLRPSIEELVKTRKKNVLKKGFHFAKVTKGKLFSSDKKILYYIRLDEHERFLWYFECPDSTYINSKVDFVNKKKLSISDIKRIVTGSEYSETVVQQIGMKLSKKSSSHLFLKQGFSIEFKDQSEPLTLAADDEEVVLQWIDGLNLLLGFEHLKEKEINRLLDLEVRIRLLNVLNPPTNPPQIPELPKTFEWIPDKYHKGPQRMLNDAY</sequence>
<protein>
    <submittedName>
        <fullName evidence="2">PH domain-containing protein</fullName>
    </submittedName>
</protein>